<keyword evidence="2" id="KW-1185">Reference proteome</keyword>
<evidence type="ECO:0000313" key="2">
    <source>
        <dbReference type="Proteomes" id="UP000008144"/>
    </source>
</evidence>
<dbReference type="HOGENOM" id="CLU_1890403_0_0_1"/>
<sequence>MNQCEWGKLYTNVAESLLKFSDEEVPDTKSLKHEKSSFVVRRSDGEYIPVHVCPTCLDHVSYNALNPTHVTPVSELVTHLTAMLYVNASQPSDASSSDETDVAQHCTTVVVTDDNAPPVAVERGSTTMVIVTDDE</sequence>
<evidence type="ECO:0000313" key="1">
    <source>
        <dbReference type="Ensembl" id="ENSCINP00000010769.3"/>
    </source>
</evidence>
<dbReference type="InParanoid" id="F6YHA6"/>
<accession>F6YHA6</accession>
<reference evidence="2" key="1">
    <citation type="journal article" date="2002" name="Science">
        <title>The draft genome of Ciona intestinalis: insights into chordate and vertebrate origins.</title>
        <authorList>
            <person name="Dehal P."/>
            <person name="Satou Y."/>
            <person name="Campbell R.K."/>
            <person name="Chapman J."/>
            <person name="Degnan B."/>
            <person name="De Tomaso A."/>
            <person name="Davidson B."/>
            <person name="Di Gregorio A."/>
            <person name="Gelpke M."/>
            <person name="Goodstein D.M."/>
            <person name="Harafuji N."/>
            <person name="Hastings K.E."/>
            <person name="Ho I."/>
            <person name="Hotta K."/>
            <person name="Huang W."/>
            <person name="Kawashima T."/>
            <person name="Lemaire P."/>
            <person name="Martinez D."/>
            <person name="Meinertzhagen I.A."/>
            <person name="Necula S."/>
            <person name="Nonaka M."/>
            <person name="Putnam N."/>
            <person name="Rash S."/>
            <person name="Saiga H."/>
            <person name="Satake M."/>
            <person name="Terry A."/>
            <person name="Yamada L."/>
            <person name="Wang H.G."/>
            <person name="Awazu S."/>
            <person name="Azumi K."/>
            <person name="Boore J."/>
            <person name="Branno M."/>
            <person name="Chin-Bow S."/>
            <person name="DeSantis R."/>
            <person name="Doyle S."/>
            <person name="Francino P."/>
            <person name="Keys D.N."/>
            <person name="Haga S."/>
            <person name="Hayashi H."/>
            <person name="Hino K."/>
            <person name="Imai K.S."/>
            <person name="Inaba K."/>
            <person name="Kano S."/>
            <person name="Kobayashi K."/>
            <person name="Kobayashi M."/>
            <person name="Lee B.I."/>
            <person name="Makabe K.W."/>
            <person name="Manohar C."/>
            <person name="Matassi G."/>
            <person name="Medina M."/>
            <person name="Mochizuki Y."/>
            <person name="Mount S."/>
            <person name="Morishita T."/>
            <person name="Miura S."/>
            <person name="Nakayama A."/>
            <person name="Nishizaka S."/>
            <person name="Nomoto H."/>
            <person name="Ohta F."/>
            <person name="Oishi K."/>
            <person name="Rigoutsos I."/>
            <person name="Sano M."/>
            <person name="Sasaki A."/>
            <person name="Sasakura Y."/>
            <person name="Shoguchi E."/>
            <person name="Shin-i T."/>
            <person name="Spagnuolo A."/>
            <person name="Stainier D."/>
            <person name="Suzuki M.M."/>
            <person name="Tassy O."/>
            <person name="Takatori N."/>
            <person name="Tokuoka M."/>
            <person name="Yagi K."/>
            <person name="Yoshizaki F."/>
            <person name="Wada S."/>
            <person name="Zhang C."/>
            <person name="Hyatt P.D."/>
            <person name="Larimer F."/>
            <person name="Detter C."/>
            <person name="Doggett N."/>
            <person name="Glavina T."/>
            <person name="Hawkins T."/>
            <person name="Richardson P."/>
            <person name="Lucas S."/>
            <person name="Kohara Y."/>
            <person name="Levine M."/>
            <person name="Satoh N."/>
            <person name="Rokhsar D.S."/>
        </authorList>
    </citation>
    <scope>NUCLEOTIDE SEQUENCE [LARGE SCALE GENOMIC DNA]</scope>
</reference>
<name>F6YHA6_CIOIN</name>
<reference evidence="1" key="2">
    <citation type="submission" date="2025-08" db="UniProtKB">
        <authorList>
            <consortium name="Ensembl"/>
        </authorList>
    </citation>
    <scope>IDENTIFICATION</scope>
</reference>
<protein>
    <submittedName>
        <fullName evidence="1">Uncharacterized protein</fullName>
    </submittedName>
</protein>
<organism evidence="1 2">
    <name type="scientific">Ciona intestinalis</name>
    <name type="common">Transparent sea squirt</name>
    <name type="synonym">Ascidia intestinalis</name>
    <dbReference type="NCBI Taxonomy" id="7719"/>
    <lineage>
        <taxon>Eukaryota</taxon>
        <taxon>Metazoa</taxon>
        <taxon>Chordata</taxon>
        <taxon>Tunicata</taxon>
        <taxon>Ascidiacea</taxon>
        <taxon>Phlebobranchia</taxon>
        <taxon>Cionidae</taxon>
        <taxon>Ciona</taxon>
    </lineage>
</organism>
<dbReference type="Proteomes" id="UP000008144">
    <property type="component" value="Unassembled WGS sequence"/>
</dbReference>
<proteinExistence type="predicted"/>
<reference evidence="1" key="3">
    <citation type="submission" date="2025-09" db="UniProtKB">
        <authorList>
            <consortium name="Ensembl"/>
        </authorList>
    </citation>
    <scope>IDENTIFICATION</scope>
</reference>
<dbReference type="Ensembl" id="ENSCINT00000010769.3">
    <property type="protein sequence ID" value="ENSCINP00000010769.3"/>
    <property type="gene ID" value="ENSCING00000005239.3"/>
</dbReference>
<dbReference type="AlphaFoldDB" id="F6YHA6"/>